<keyword evidence="2" id="KW-0479">Metal-binding</keyword>
<feature type="compositionally biased region" description="Basic and acidic residues" evidence="3">
    <location>
        <begin position="236"/>
        <end position="246"/>
    </location>
</feature>
<comment type="caution">
    <text evidence="5">The sequence shown here is derived from an EMBL/GenBank/DDBJ whole genome shotgun (WGS) entry which is preliminary data.</text>
</comment>
<feature type="compositionally biased region" description="Polar residues" evidence="3">
    <location>
        <begin position="517"/>
        <end position="532"/>
    </location>
</feature>
<dbReference type="GO" id="GO:0003676">
    <property type="term" value="F:nucleic acid binding"/>
    <property type="evidence" value="ECO:0007669"/>
    <property type="project" value="InterPro"/>
</dbReference>
<keyword evidence="2" id="KW-0863">Zinc-finger</keyword>
<dbReference type="SUPFAM" id="SSF57756">
    <property type="entry name" value="Retrovirus zinc finger-like domains"/>
    <property type="match status" value="1"/>
</dbReference>
<protein>
    <submittedName>
        <fullName evidence="5">Movement protein</fullName>
    </submittedName>
</protein>
<feature type="domain" description="CCHC-type" evidence="4">
    <location>
        <begin position="565"/>
        <end position="580"/>
    </location>
</feature>
<evidence type="ECO:0000256" key="1">
    <source>
        <dbReference type="ARBA" id="ARBA00023054"/>
    </source>
</evidence>
<dbReference type="PROSITE" id="PS50158">
    <property type="entry name" value="ZF_CCHC"/>
    <property type="match status" value="1"/>
</dbReference>
<reference evidence="5" key="1">
    <citation type="submission" date="2020-06" db="EMBL/GenBank/DDBJ databases">
        <authorList>
            <person name="Li T."/>
            <person name="Hu X."/>
            <person name="Zhang T."/>
            <person name="Song X."/>
            <person name="Zhang H."/>
            <person name="Dai N."/>
            <person name="Sheng W."/>
            <person name="Hou X."/>
            <person name="Wei L."/>
        </authorList>
    </citation>
    <scope>NUCLEOTIDE SEQUENCE</scope>
    <source>
        <strain evidence="5">G02</strain>
        <tissue evidence="5">Leaf</tissue>
    </source>
</reference>
<name>A0AAW2NQ13_SESRA</name>
<feature type="compositionally biased region" description="Basic residues" evidence="3">
    <location>
        <begin position="496"/>
        <end position="515"/>
    </location>
</feature>
<dbReference type="EMBL" id="JACGWJ010000019">
    <property type="protein sequence ID" value="KAL0345436.1"/>
    <property type="molecule type" value="Genomic_DNA"/>
</dbReference>
<keyword evidence="2" id="KW-0862">Zinc</keyword>
<evidence type="ECO:0000256" key="2">
    <source>
        <dbReference type="PROSITE-ProRule" id="PRU00047"/>
    </source>
</evidence>
<sequence length="906" mass="104535">MVHTMVHTRWRILFGLPRRHQKRVKVLQGYTQSFPKEKKNKVGLGNSKSNFQYQGMWYGVYAPPKSMEEFHPGGMERVNSFTTTCQKIMTSRMDWKELEPDNSKISQDLREIQKTVQDYGHRLIHIPMKIENLSQKMDEILKILPDLRKDLADLKTEVTDLKKNQRDSPETSKSRQERIRDALGTVPLLHQKGKAMEELAESFSQLGIVELVNIQTNEITPALPPPEGSTGSNDPPQDHPMRESTDFHTNATPTFMGTRLRENPGRNPRRVPENTPWARTMLQPLHPYGTILNLDIIDFRNTEKLIDEWVAALKIAATTLELDRENFIRLVELSLEGSVKIGWDNTPEDTKANILAGDSKSAIAERLGRLIKIHFIGDDEYIYWFRKYFFQSGVATEIVAPMFFAKICSPWREMLIQAYKVPEGQLDSVARRMSFLKDKLKDWCYQASIQKNMKRLRGTIKRTPLCCDNNDFPTIIGESSEPRKRKKQSNDSYPRSSRRTSFRRRSWWSKSKARTYKSGQRTGPTRASSQGSRRTDARSTGRTPTKRTFRRAHTRANESFKDCNCWTCGAKGHISPDCPQKRGELRKFEATNDILDAVYYGDLVPIYQFEDIPSDESVYEEEIETDSDGSSTESEIGGIGKVLNQIGLNQRRHHIIYKVSSGKLMFDIHPRIAYNLADQDFSRVLTLHQDFKRKDLMKEGNRPYSITYRIAYALSNTHHSDLFLRKEYIEIPRIFKEFAKVMTPDPIKIPRIGGVDLVIKDHPVLERTLSTRTEFSSRMSFSEDRIMGYRGKERELIKTFTPQEIRVDNVKLRCPEGWKEIQVVFDITKRDNHFPCDDLYHLQQPVIGRYEGMLEIAGHEILVAGVAGKENGSMTLGLNFLEDHKPWGRKGNGMEFSIDGVTIRIE</sequence>
<dbReference type="PANTHER" id="PTHR47599">
    <property type="entry name" value="CELL-TO-CELL MOVEMENT PROTEIN"/>
    <property type="match status" value="1"/>
</dbReference>
<keyword evidence="1" id="KW-0175">Coiled coil</keyword>
<dbReference type="Pfam" id="PF01107">
    <property type="entry name" value="MP"/>
    <property type="match status" value="1"/>
</dbReference>
<accession>A0AAW2NQ13</accession>
<feature type="region of interest" description="Disordered" evidence="3">
    <location>
        <begin position="477"/>
        <end position="551"/>
    </location>
</feature>
<reference evidence="5" key="2">
    <citation type="journal article" date="2024" name="Plant">
        <title>Genomic evolution and insights into agronomic trait innovations of Sesamum species.</title>
        <authorList>
            <person name="Miao H."/>
            <person name="Wang L."/>
            <person name="Qu L."/>
            <person name="Liu H."/>
            <person name="Sun Y."/>
            <person name="Le M."/>
            <person name="Wang Q."/>
            <person name="Wei S."/>
            <person name="Zheng Y."/>
            <person name="Lin W."/>
            <person name="Duan Y."/>
            <person name="Cao H."/>
            <person name="Xiong S."/>
            <person name="Wang X."/>
            <person name="Wei L."/>
            <person name="Li C."/>
            <person name="Ma Q."/>
            <person name="Ju M."/>
            <person name="Zhao R."/>
            <person name="Li G."/>
            <person name="Mu C."/>
            <person name="Tian Q."/>
            <person name="Mei H."/>
            <person name="Zhang T."/>
            <person name="Gao T."/>
            <person name="Zhang H."/>
        </authorList>
    </citation>
    <scope>NUCLEOTIDE SEQUENCE</scope>
    <source>
        <strain evidence="5">G02</strain>
    </source>
</reference>
<dbReference type="InterPro" id="IPR036875">
    <property type="entry name" value="Znf_CCHC_sf"/>
</dbReference>
<dbReference type="AlphaFoldDB" id="A0AAW2NQ13"/>
<gene>
    <name evidence="5" type="ORF">Sradi_4374900</name>
</gene>
<evidence type="ECO:0000256" key="3">
    <source>
        <dbReference type="SAM" id="MobiDB-lite"/>
    </source>
</evidence>
<dbReference type="InterPro" id="IPR028919">
    <property type="entry name" value="Viral_movement"/>
</dbReference>
<proteinExistence type="predicted"/>
<dbReference type="PANTHER" id="PTHR47599:SF3">
    <property type="entry name" value="CELL-TO-CELL MOVEMENT PROTEIN"/>
    <property type="match status" value="1"/>
</dbReference>
<evidence type="ECO:0000259" key="4">
    <source>
        <dbReference type="PROSITE" id="PS50158"/>
    </source>
</evidence>
<dbReference type="InterPro" id="IPR001878">
    <property type="entry name" value="Znf_CCHC"/>
</dbReference>
<feature type="region of interest" description="Disordered" evidence="3">
    <location>
        <begin position="160"/>
        <end position="179"/>
    </location>
</feature>
<dbReference type="GO" id="GO:0008270">
    <property type="term" value="F:zinc ion binding"/>
    <property type="evidence" value="ECO:0007669"/>
    <property type="project" value="UniProtKB-KW"/>
</dbReference>
<dbReference type="InterPro" id="IPR051596">
    <property type="entry name" value="Caulimoviridae_Movement"/>
</dbReference>
<feature type="region of interest" description="Disordered" evidence="3">
    <location>
        <begin position="219"/>
        <end position="274"/>
    </location>
</feature>
<organism evidence="5">
    <name type="scientific">Sesamum radiatum</name>
    <name type="common">Black benniseed</name>
    <dbReference type="NCBI Taxonomy" id="300843"/>
    <lineage>
        <taxon>Eukaryota</taxon>
        <taxon>Viridiplantae</taxon>
        <taxon>Streptophyta</taxon>
        <taxon>Embryophyta</taxon>
        <taxon>Tracheophyta</taxon>
        <taxon>Spermatophyta</taxon>
        <taxon>Magnoliopsida</taxon>
        <taxon>eudicotyledons</taxon>
        <taxon>Gunneridae</taxon>
        <taxon>Pentapetalae</taxon>
        <taxon>asterids</taxon>
        <taxon>lamiids</taxon>
        <taxon>Lamiales</taxon>
        <taxon>Pedaliaceae</taxon>
        <taxon>Sesamum</taxon>
    </lineage>
</organism>
<evidence type="ECO:0000313" key="5">
    <source>
        <dbReference type="EMBL" id="KAL0345436.1"/>
    </source>
</evidence>
<dbReference type="SMART" id="SM00343">
    <property type="entry name" value="ZnF_C2HC"/>
    <property type="match status" value="1"/>
</dbReference>